<feature type="domain" description="Alpha-L-arabinofuranosidase C-terminal" evidence="9">
    <location>
        <begin position="293"/>
        <end position="491"/>
    </location>
</feature>
<gene>
    <name evidence="10" type="ORF">ACFPPD_16180</name>
</gene>
<keyword evidence="8" id="KW-0326">Glycosidase</keyword>
<comment type="catalytic activity">
    <reaction evidence="1">
        <text>Hydrolysis of terminal non-reducing alpha-L-arabinofuranoside residues in alpha-L-arabinosides.</text>
        <dbReference type="EC" id="3.2.1.55"/>
    </reaction>
</comment>
<dbReference type="EMBL" id="JBHSMH010000054">
    <property type="protein sequence ID" value="MFC5470245.1"/>
    <property type="molecule type" value="Genomic_DNA"/>
</dbReference>
<dbReference type="Gene3D" id="3.20.20.80">
    <property type="entry name" value="Glycosidases"/>
    <property type="match status" value="1"/>
</dbReference>
<dbReference type="SUPFAM" id="SSF51445">
    <property type="entry name" value="(Trans)glycosidases"/>
    <property type="match status" value="1"/>
</dbReference>
<evidence type="ECO:0000256" key="2">
    <source>
        <dbReference type="ARBA" id="ARBA00004881"/>
    </source>
</evidence>
<evidence type="ECO:0000313" key="11">
    <source>
        <dbReference type="Proteomes" id="UP001596105"/>
    </source>
</evidence>
<dbReference type="Pfam" id="PF22848">
    <property type="entry name" value="ASD1_dom"/>
    <property type="match status" value="1"/>
</dbReference>
<keyword evidence="6" id="KW-0378">Hydrolase</keyword>
<evidence type="ECO:0000256" key="8">
    <source>
        <dbReference type="ARBA" id="ARBA00023295"/>
    </source>
</evidence>
<reference evidence="11" key="1">
    <citation type="journal article" date="2019" name="Int. J. Syst. Evol. Microbiol.">
        <title>The Global Catalogue of Microorganisms (GCM) 10K type strain sequencing project: providing services to taxonomists for standard genome sequencing and annotation.</title>
        <authorList>
            <consortium name="The Broad Institute Genomics Platform"/>
            <consortium name="The Broad Institute Genome Sequencing Center for Infectious Disease"/>
            <person name="Wu L."/>
            <person name="Ma J."/>
        </authorList>
    </citation>
    <scope>NUCLEOTIDE SEQUENCE [LARGE SCALE GENOMIC DNA]</scope>
    <source>
        <strain evidence="11">CCUG 57113</strain>
    </source>
</reference>
<dbReference type="InterPro" id="IPR055235">
    <property type="entry name" value="ASD1_cat"/>
</dbReference>
<evidence type="ECO:0000256" key="4">
    <source>
        <dbReference type="ARBA" id="ARBA00011165"/>
    </source>
</evidence>
<evidence type="ECO:0000256" key="3">
    <source>
        <dbReference type="ARBA" id="ARBA00007186"/>
    </source>
</evidence>
<dbReference type="InterPro" id="IPR017853">
    <property type="entry name" value="GH"/>
</dbReference>
<accession>A0ABW0LY80</accession>
<organism evidence="10 11">
    <name type="scientific">Cohnella suwonensis</name>
    <dbReference type="NCBI Taxonomy" id="696072"/>
    <lineage>
        <taxon>Bacteria</taxon>
        <taxon>Bacillati</taxon>
        <taxon>Bacillota</taxon>
        <taxon>Bacilli</taxon>
        <taxon>Bacillales</taxon>
        <taxon>Paenibacillaceae</taxon>
        <taxon>Cohnella</taxon>
    </lineage>
</organism>
<comment type="caution">
    <text evidence="10">The sequence shown here is derived from an EMBL/GenBank/DDBJ whole genome shotgun (WGS) entry which is preliminary data.</text>
</comment>
<comment type="subunit">
    <text evidence="4">Homohexamer; trimer of dimers.</text>
</comment>
<comment type="similarity">
    <text evidence="3">Belongs to the glycosyl hydrolase 51 family.</text>
</comment>
<dbReference type="PANTHER" id="PTHR43576">
    <property type="entry name" value="ALPHA-L-ARABINOFURANOSIDASE C-RELATED"/>
    <property type="match status" value="1"/>
</dbReference>
<proteinExistence type="inferred from homology"/>
<dbReference type="Gene3D" id="2.60.40.1180">
    <property type="entry name" value="Golgi alpha-mannosidase II"/>
    <property type="match status" value="1"/>
</dbReference>
<dbReference type="Pfam" id="PF06964">
    <property type="entry name" value="Alpha-L-AF_C"/>
    <property type="match status" value="1"/>
</dbReference>
<keyword evidence="11" id="KW-1185">Reference proteome</keyword>
<dbReference type="RefSeq" id="WP_378082634.1">
    <property type="nucleotide sequence ID" value="NZ_JBHSMH010000054.1"/>
</dbReference>
<protein>
    <recommendedName>
        <fullName evidence="5">non-reducing end alpha-L-arabinofuranosidase</fullName>
        <ecNumber evidence="5">3.2.1.55</ecNumber>
    </recommendedName>
</protein>
<evidence type="ECO:0000313" key="10">
    <source>
        <dbReference type="EMBL" id="MFC5470245.1"/>
    </source>
</evidence>
<dbReference type="EC" id="3.2.1.55" evidence="5"/>
<name>A0ABW0LY80_9BACL</name>
<evidence type="ECO:0000259" key="9">
    <source>
        <dbReference type="SMART" id="SM00813"/>
    </source>
</evidence>
<dbReference type="PANTHER" id="PTHR43576:SF3">
    <property type="entry name" value="ALPHA-L-ARABINOFURANOSIDASE C"/>
    <property type="match status" value="1"/>
</dbReference>
<evidence type="ECO:0000256" key="6">
    <source>
        <dbReference type="ARBA" id="ARBA00022801"/>
    </source>
</evidence>
<evidence type="ECO:0000256" key="7">
    <source>
        <dbReference type="ARBA" id="ARBA00023277"/>
    </source>
</evidence>
<dbReference type="Proteomes" id="UP001596105">
    <property type="component" value="Unassembled WGS sequence"/>
</dbReference>
<keyword evidence="7" id="KW-0119">Carbohydrate metabolism</keyword>
<evidence type="ECO:0000256" key="5">
    <source>
        <dbReference type="ARBA" id="ARBA00012670"/>
    </source>
</evidence>
<dbReference type="SUPFAM" id="SSF51011">
    <property type="entry name" value="Glycosyl hydrolase domain"/>
    <property type="match status" value="1"/>
</dbReference>
<sequence>MTMKSASLTVSKDYKIGKISDRMFGSFVEHMGSVVYNGIYEPGHPTADENGFRQDVMDLVKELQLSVVRYPGGNFTSGYNWEDGIGPKEARPSRIDPAWRQIEPNTFGLNEFMQWTRQVGAEAIMTVNLGTRGIEQAKDILEYCNFAGGTMWSDLRKSHGILEPYRIKTWCLGNELDGEWQIARKTAAQYGQLALETAKVMKWVDPDIELVAVGSSARHMSTFPEWDRTVLEYTYDHADMLSLHHYIGKRENDTASYLAMPMEMERQIEEVIAACDYVRGVKRSNKVMQLSFDEWNVWREPDVAYTPWQIGCPYDWVKFHMEDALVFGSAMLTLLRHADRIQIACQSLLVNTIPMILTEKGGKAWRNPTFYPFLHASRYGRGVVLRSLVSSPKYDTAKYSDVPIIDPVTVYNEETGELTVFVVNRGDEPVKLEFDFRDFGGALAFAQHIVLKHERLNAVNTSDNPFEIAPQAGSGATIDGGRAEAWVDPYSWNVWRFRADPNTARGC</sequence>
<dbReference type="InterPro" id="IPR010720">
    <property type="entry name" value="Alpha-L-AF_C"/>
</dbReference>
<dbReference type="SMART" id="SM00813">
    <property type="entry name" value="Alpha-L-AF_C"/>
    <property type="match status" value="1"/>
</dbReference>
<dbReference type="InterPro" id="IPR013780">
    <property type="entry name" value="Glyco_hydro_b"/>
</dbReference>
<evidence type="ECO:0000256" key="1">
    <source>
        <dbReference type="ARBA" id="ARBA00001462"/>
    </source>
</evidence>
<comment type="pathway">
    <text evidence="2">Glycan metabolism.</text>
</comment>